<dbReference type="InterPro" id="IPR007219">
    <property type="entry name" value="XnlR_reg_dom"/>
</dbReference>
<keyword evidence="3" id="KW-0238">DNA-binding</keyword>
<evidence type="ECO:0000256" key="6">
    <source>
        <dbReference type="SAM" id="MobiDB-lite"/>
    </source>
</evidence>
<evidence type="ECO:0000256" key="5">
    <source>
        <dbReference type="ARBA" id="ARBA00023242"/>
    </source>
</evidence>
<dbReference type="PANTHER" id="PTHR47171:SF3">
    <property type="entry name" value="FARA-RELATED"/>
    <property type="match status" value="1"/>
</dbReference>
<evidence type="ECO:0000256" key="4">
    <source>
        <dbReference type="ARBA" id="ARBA00023163"/>
    </source>
</evidence>
<feature type="compositionally biased region" description="Polar residues" evidence="6">
    <location>
        <begin position="85"/>
        <end position="97"/>
    </location>
</feature>
<dbReference type="EMBL" id="FJOG01000033">
    <property type="protein sequence ID" value="CZR65931.1"/>
    <property type="molecule type" value="Genomic_DNA"/>
</dbReference>
<evidence type="ECO:0000313" key="8">
    <source>
        <dbReference type="EMBL" id="CZR65931.1"/>
    </source>
</evidence>
<feature type="region of interest" description="Disordered" evidence="6">
    <location>
        <begin position="1"/>
        <end position="37"/>
    </location>
</feature>
<protein>
    <recommendedName>
        <fullName evidence="7">Xylanolytic transcriptional activator regulatory domain-containing protein</fullName>
    </recommendedName>
</protein>
<proteinExistence type="predicted"/>
<keyword evidence="9" id="KW-1185">Reference proteome</keyword>
<keyword evidence="4" id="KW-0804">Transcription</keyword>
<dbReference type="AlphaFoldDB" id="A0A1L7XLJ7"/>
<gene>
    <name evidence="8" type="ORF">PAC_15831</name>
</gene>
<dbReference type="Proteomes" id="UP000184330">
    <property type="component" value="Unassembled WGS sequence"/>
</dbReference>
<evidence type="ECO:0000256" key="1">
    <source>
        <dbReference type="ARBA" id="ARBA00022833"/>
    </source>
</evidence>
<dbReference type="InterPro" id="IPR052073">
    <property type="entry name" value="Amide_Lactam_Regulators"/>
</dbReference>
<accession>A0A1L7XLJ7</accession>
<feature type="compositionally biased region" description="Low complexity" evidence="6">
    <location>
        <begin position="74"/>
        <end position="84"/>
    </location>
</feature>
<feature type="region of interest" description="Disordered" evidence="6">
    <location>
        <begin position="50"/>
        <end position="128"/>
    </location>
</feature>
<dbReference type="GO" id="GO:0006351">
    <property type="term" value="P:DNA-templated transcription"/>
    <property type="evidence" value="ECO:0007669"/>
    <property type="project" value="InterPro"/>
</dbReference>
<dbReference type="Pfam" id="PF04082">
    <property type="entry name" value="Fungal_trans"/>
    <property type="match status" value="1"/>
</dbReference>
<keyword evidence="2" id="KW-0805">Transcription regulation</keyword>
<evidence type="ECO:0000259" key="7">
    <source>
        <dbReference type="Pfam" id="PF04082"/>
    </source>
</evidence>
<feature type="domain" description="Xylanolytic transcriptional activator regulatory" evidence="7">
    <location>
        <begin position="248"/>
        <end position="437"/>
    </location>
</feature>
<dbReference type="GO" id="GO:0008270">
    <property type="term" value="F:zinc ion binding"/>
    <property type="evidence" value="ECO:0007669"/>
    <property type="project" value="InterPro"/>
</dbReference>
<name>A0A1L7XLJ7_9HELO</name>
<keyword evidence="5" id="KW-0539">Nucleus</keyword>
<keyword evidence="1" id="KW-0862">Zinc</keyword>
<dbReference type="CDD" id="cd12148">
    <property type="entry name" value="fungal_TF_MHR"/>
    <property type="match status" value="1"/>
</dbReference>
<reference evidence="8 9" key="1">
    <citation type="submission" date="2016-03" db="EMBL/GenBank/DDBJ databases">
        <authorList>
            <person name="Ploux O."/>
        </authorList>
    </citation>
    <scope>NUCLEOTIDE SEQUENCE [LARGE SCALE GENOMIC DNA]</scope>
    <source>
        <strain evidence="8 9">UAMH 11012</strain>
    </source>
</reference>
<dbReference type="PANTHER" id="PTHR47171">
    <property type="entry name" value="FARA-RELATED"/>
    <property type="match status" value="1"/>
</dbReference>
<sequence>MSVSYGHALTAAAAEKPRSFESNHIRSSPHLDHHQLPKKLRARKRVEEIPQPFPNYGHRPAVSPEGYNGNLITSFHSSANSSTSEPLINSRRQNNSHNESRRTQFGIGDNSAFSQADLSSDHDQPPPTVVYEEDAYLRICQAMANGSALSPSESPSTQASQSREIVEYHEGTDSISILSGVIGQTRQKKLVRLVVSEPQSSCQFPTPERTNEEQPSVKYGSHDNADIQFLSKKGVFDLPPRSVCEEMLEIYFESVYPYAPIFDRQEFWQAFRDNTYSIFLMQALLGSVVPYASSELLFRLGFSDRLTAQKSLFTKATLLYDFGFEERQLQLLQGSLLLSSLQFSITTDKDYRFWLHNAIRIATRMGLHRANIVEDLDSATYKLYRRIWWVIFTRAILLSISGVQNIRLVSSEDCDTTILTEDDWDIEVIGEGFKNSLSPITRPQKLFLIYNCRLAGIGDQFLRAFRSPGLEPAGIRRENLSMENLASSFSTWRESLPIELQIGKVGEWSRDSIWILVLMAMSYRLECLFYHALREQYKSAGDERLSTAVERLHLAMFEIDTIVGRVMLYKKWNLCPLSLGTDAESSATCAATVVALHIETALDPNASRIQRSISQSRIQSGFLYLREAEKSWTSVKWSVKLFEGVLSHLRMSVEGDIEGGSSTAAYNPIYQAPEDEIPRLSDDPTLASFSNVNNWDEFIDSEGWVQDLLGFDFSRSF</sequence>
<evidence type="ECO:0000256" key="2">
    <source>
        <dbReference type="ARBA" id="ARBA00023015"/>
    </source>
</evidence>
<feature type="compositionally biased region" description="Basic and acidic residues" evidence="6">
    <location>
        <begin position="15"/>
        <end position="35"/>
    </location>
</feature>
<evidence type="ECO:0000313" key="9">
    <source>
        <dbReference type="Proteomes" id="UP000184330"/>
    </source>
</evidence>
<dbReference type="GO" id="GO:0003677">
    <property type="term" value="F:DNA binding"/>
    <property type="evidence" value="ECO:0007669"/>
    <property type="project" value="UniProtKB-KW"/>
</dbReference>
<organism evidence="8 9">
    <name type="scientific">Phialocephala subalpina</name>
    <dbReference type="NCBI Taxonomy" id="576137"/>
    <lineage>
        <taxon>Eukaryota</taxon>
        <taxon>Fungi</taxon>
        <taxon>Dikarya</taxon>
        <taxon>Ascomycota</taxon>
        <taxon>Pezizomycotina</taxon>
        <taxon>Leotiomycetes</taxon>
        <taxon>Helotiales</taxon>
        <taxon>Mollisiaceae</taxon>
        <taxon>Phialocephala</taxon>
        <taxon>Phialocephala fortinii species complex</taxon>
    </lineage>
</organism>
<dbReference type="OrthoDB" id="5121955at2759"/>
<evidence type="ECO:0000256" key="3">
    <source>
        <dbReference type="ARBA" id="ARBA00023125"/>
    </source>
</evidence>